<sequence>FLMMNEMQRLDLLLDSDGHARTVPLIGMLPAVVSLKAHGWLLPAVGPSYLYPATIPGSFLKGHNGLDKQILCFYATTCFLKFPPFFGGHAHLMTGLINWGPRGNNGYDSKSCTSGCLKSSKRLVSSRQMIKVWTIQNVMKVY</sequence>
<evidence type="ECO:0000313" key="1">
    <source>
        <dbReference type="EnsemblMetazoa" id="Aqu2.1.05961_001"/>
    </source>
</evidence>
<proteinExistence type="predicted"/>
<dbReference type="InParanoid" id="A0A1X7SV35"/>
<reference evidence="1" key="1">
    <citation type="submission" date="2017-05" db="UniProtKB">
        <authorList>
            <consortium name="EnsemblMetazoa"/>
        </authorList>
    </citation>
    <scope>IDENTIFICATION</scope>
</reference>
<dbReference type="EnsemblMetazoa" id="Aqu2.1.05961_001">
    <property type="protein sequence ID" value="Aqu2.1.05961_001"/>
    <property type="gene ID" value="Aqu2.1.05961"/>
</dbReference>
<protein>
    <submittedName>
        <fullName evidence="1">Uncharacterized protein</fullName>
    </submittedName>
</protein>
<organism evidence="1">
    <name type="scientific">Amphimedon queenslandica</name>
    <name type="common">Sponge</name>
    <dbReference type="NCBI Taxonomy" id="400682"/>
    <lineage>
        <taxon>Eukaryota</taxon>
        <taxon>Metazoa</taxon>
        <taxon>Porifera</taxon>
        <taxon>Demospongiae</taxon>
        <taxon>Heteroscleromorpha</taxon>
        <taxon>Haplosclerida</taxon>
        <taxon>Niphatidae</taxon>
        <taxon>Amphimedon</taxon>
    </lineage>
</organism>
<name>A0A1X7SV35_AMPQE</name>
<dbReference type="AlphaFoldDB" id="A0A1X7SV35"/>
<accession>A0A1X7SV35</accession>